<evidence type="ECO:0000313" key="10">
    <source>
        <dbReference type="Proteomes" id="UP000321570"/>
    </source>
</evidence>
<feature type="binding site" evidence="6">
    <location>
        <position position="996"/>
    </location>
    <ligand>
        <name>ATP</name>
        <dbReference type="ChEBI" id="CHEBI:30616"/>
    </ligand>
</feature>
<keyword evidence="2" id="KW-0808">Transferase</keyword>
<evidence type="ECO:0000256" key="2">
    <source>
        <dbReference type="ARBA" id="ARBA00022679"/>
    </source>
</evidence>
<dbReference type="Proteomes" id="UP000321570">
    <property type="component" value="Unassembled WGS sequence"/>
</dbReference>
<dbReference type="GO" id="GO:0035556">
    <property type="term" value="P:intracellular signal transduction"/>
    <property type="evidence" value="ECO:0007669"/>
    <property type="project" value="TreeGrafter"/>
</dbReference>
<keyword evidence="10" id="KW-1185">Reference proteome</keyword>
<name>A0A564YQ73_HYMDI</name>
<gene>
    <name evidence="9" type="ORF">WMSIL1_LOCUS8583</name>
</gene>
<evidence type="ECO:0000256" key="1">
    <source>
        <dbReference type="ARBA" id="ARBA00022527"/>
    </source>
</evidence>
<dbReference type="PANTHER" id="PTHR24342:SF20">
    <property type="entry name" value="MYOSIN LIGHT CHAIN KINASE, SMOOTH MUSCLE"/>
    <property type="match status" value="1"/>
</dbReference>
<dbReference type="SMART" id="SM00220">
    <property type="entry name" value="S_TKc"/>
    <property type="match status" value="1"/>
</dbReference>
<dbReference type="GO" id="GO:0004674">
    <property type="term" value="F:protein serine/threonine kinase activity"/>
    <property type="evidence" value="ECO:0007669"/>
    <property type="project" value="UniProtKB-KW"/>
</dbReference>
<dbReference type="Gene3D" id="1.10.510.10">
    <property type="entry name" value="Transferase(Phosphotransferase) domain 1"/>
    <property type="match status" value="1"/>
</dbReference>
<feature type="region of interest" description="Disordered" evidence="7">
    <location>
        <begin position="455"/>
        <end position="502"/>
    </location>
</feature>
<dbReference type="PROSITE" id="PS50011">
    <property type="entry name" value="PROTEIN_KINASE_DOM"/>
    <property type="match status" value="1"/>
</dbReference>
<evidence type="ECO:0000256" key="5">
    <source>
        <dbReference type="ARBA" id="ARBA00022840"/>
    </source>
</evidence>
<feature type="compositionally biased region" description="Polar residues" evidence="7">
    <location>
        <begin position="147"/>
        <end position="161"/>
    </location>
</feature>
<keyword evidence="4" id="KW-0418">Kinase</keyword>
<dbReference type="InterPro" id="IPR011009">
    <property type="entry name" value="Kinase-like_dom_sf"/>
</dbReference>
<dbReference type="GO" id="GO:0005634">
    <property type="term" value="C:nucleus"/>
    <property type="evidence" value="ECO:0007669"/>
    <property type="project" value="TreeGrafter"/>
</dbReference>
<accession>A0A564YQ73</accession>
<feature type="compositionally biased region" description="Polar residues" evidence="7">
    <location>
        <begin position="792"/>
        <end position="808"/>
    </location>
</feature>
<feature type="compositionally biased region" description="Polar residues" evidence="7">
    <location>
        <begin position="815"/>
        <end position="826"/>
    </location>
</feature>
<feature type="region of interest" description="Disordered" evidence="7">
    <location>
        <begin position="587"/>
        <end position="612"/>
    </location>
</feature>
<keyword evidence="5 6" id="KW-0067">ATP-binding</keyword>
<dbReference type="PROSITE" id="PS00108">
    <property type="entry name" value="PROTEIN_KINASE_ST"/>
    <property type="match status" value="1"/>
</dbReference>
<dbReference type="InterPro" id="IPR000719">
    <property type="entry name" value="Prot_kinase_dom"/>
</dbReference>
<keyword evidence="3 6" id="KW-0547">Nucleotide-binding</keyword>
<dbReference type="GO" id="GO:0043065">
    <property type="term" value="P:positive regulation of apoptotic process"/>
    <property type="evidence" value="ECO:0007669"/>
    <property type="project" value="TreeGrafter"/>
</dbReference>
<dbReference type="GO" id="GO:0005524">
    <property type="term" value="F:ATP binding"/>
    <property type="evidence" value="ECO:0007669"/>
    <property type="project" value="UniProtKB-UniRule"/>
</dbReference>
<evidence type="ECO:0000256" key="7">
    <source>
        <dbReference type="SAM" id="MobiDB-lite"/>
    </source>
</evidence>
<sequence>MAYEPVLAPSIVTGESSLTVSGDSGFRHYLRTISTSLTPNNTPTTPKTISTAFFIPQSETVNNNTHSSALNEFPACITSKINQPDSGSMTTLALPNSTTTDSDNVFHENGISSFTFSSSFESPHTSLNSTEEAMHKPVRSPPERSTPYHTRSHVNVQRGGQSMSDFLNKLFRRRVTSTGRYRDNSRSQIINPHSLPVQSATSLTKETTAPKAIRYSEDRVIRFRSIGVSADHLTGTYSCTEPVTVTRNPKSSKPILRTTCLQAEFSEPCLKSAPPYLREQRISVMSIGKVETTSLPSIPHSVERSDKCTSPLPNLLSFNESPIRSNVPEIGVKRQPPVPTYWYRDDQDSTRLSTQVDLESDTSLQQSDESLTTESGGLYELVIKKLTHAPSQNGDLQRSTPVRISKCQSETTQKVSDKSSVEGSEFTVTQNYRGGEEESSSYNWLSVKNNTPSKCHLPSAPNLRNQKGIREECTPTEDIKVNSRNSDQQSRKPSAKSPPSVILRRNRDIANGVQSPVSPHHSSLKSKRILSVVENRTNFTSSRFGDRKFSQPVILDYHQNSSGESCSTIQSNFTDSLEDRIRPISDNDTSRIMDIGGSPITPKFNNKDMESPNMTNKDKTMIKGNPTSLELGKSIQVGESNSSDSSGIGLHFTAPSSVNTSIDLTTVPSQMSQQNEQLKKRRISSTKAEMGLTPPQLLEFETSDQKNTKPSNSNGLLVVKEESEQGSYDSARSSIISSSSIENTTTKPDSQEIQRPKLEGDSNKTSVPINRPQNLALKTNYTKMTILPSPTEKVSPSPEISNVTSNLSRLPPSPTVDTLPTSSGSDKSPALQKHTKSPKPLHLQTPDHEKTPVCKKSPPTSPVSQIFFPKSVKRFARSPTETPPSPIKITEKPKGETVVLTNEGTIETAKVQENKTKNTLGSTKLTRSSQVTKRPQTVSASTYNDNAQKISVVHPETHKNVKPDCHFVIREKVGGGKFGSVFRCENKETHQILAMKEIKTDRLVRHTSGDIMEVAVLRAIGHHENIACLHSVYEIQRTCFIVTEYVSGGALFDRVVSENNLDEQISASIVSQMLLGLQHIQTCSILHLDLKPENIMMVAPTGYQLKIIDFGVAYFYDPKCPKRQMGGTYIYSAPETINYEIQSFATDIWSVAVIAYELLSGITPFECPPPETPDKELTMPEVTTNIINCRYNFDDDGICDASEKAKDFIRMILKKNPKDRPSVKECLEHPWMKMSSELPKVRREVSIRRQASTLEKSRPLWLGQSHITIENEKF</sequence>
<reference evidence="9 10" key="1">
    <citation type="submission" date="2019-07" db="EMBL/GenBank/DDBJ databases">
        <authorList>
            <person name="Jastrzebski P J."/>
            <person name="Paukszto L."/>
            <person name="Jastrzebski P J."/>
        </authorList>
    </citation>
    <scope>NUCLEOTIDE SEQUENCE [LARGE SCALE GENOMIC DNA]</scope>
    <source>
        <strain evidence="9 10">WMS-il1</strain>
    </source>
</reference>
<dbReference type="PANTHER" id="PTHR24342">
    <property type="entry name" value="SERINE/THREONINE-PROTEIN KINASE 17"/>
    <property type="match status" value="1"/>
</dbReference>
<evidence type="ECO:0000256" key="4">
    <source>
        <dbReference type="ARBA" id="ARBA00022777"/>
    </source>
</evidence>
<evidence type="ECO:0000259" key="8">
    <source>
        <dbReference type="PROSITE" id="PS50011"/>
    </source>
</evidence>
<dbReference type="AlphaFoldDB" id="A0A564YQ73"/>
<feature type="compositionally biased region" description="Basic and acidic residues" evidence="7">
    <location>
        <begin position="749"/>
        <end position="762"/>
    </location>
</feature>
<feature type="compositionally biased region" description="Polar residues" evidence="7">
    <location>
        <begin position="763"/>
        <end position="783"/>
    </location>
</feature>
<feature type="region of interest" description="Disordered" evidence="7">
    <location>
        <begin position="118"/>
        <end position="161"/>
    </location>
</feature>
<protein>
    <recommendedName>
        <fullName evidence="8">Protein kinase domain-containing protein</fullName>
    </recommendedName>
</protein>
<proteinExistence type="predicted"/>
<organism evidence="9 10">
    <name type="scientific">Hymenolepis diminuta</name>
    <name type="common">Rat tapeworm</name>
    <dbReference type="NCBI Taxonomy" id="6216"/>
    <lineage>
        <taxon>Eukaryota</taxon>
        <taxon>Metazoa</taxon>
        <taxon>Spiralia</taxon>
        <taxon>Lophotrochozoa</taxon>
        <taxon>Platyhelminthes</taxon>
        <taxon>Cestoda</taxon>
        <taxon>Eucestoda</taxon>
        <taxon>Cyclophyllidea</taxon>
        <taxon>Hymenolepididae</taxon>
        <taxon>Hymenolepis</taxon>
    </lineage>
</organism>
<feature type="region of interest" description="Disordered" evidence="7">
    <location>
        <begin position="667"/>
        <end position="890"/>
    </location>
</feature>
<evidence type="ECO:0000313" key="9">
    <source>
        <dbReference type="EMBL" id="VUZ49375.1"/>
    </source>
</evidence>
<dbReference type="PROSITE" id="PS00107">
    <property type="entry name" value="PROTEIN_KINASE_ATP"/>
    <property type="match status" value="1"/>
</dbReference>
<feature type="region of interest" description="Disordered" evidence="7">
    <location>
        <begin position="919"/>
        <end position="940"/>
    </location>
</feature>
<evidence type="ECO:0000256" key="6">
    <source>
        <dbReference type="PROSITE-ProRule" id="PRU10141"/>
    </source>
</evidence>
<dbReference type="Gene3D" id="3.30.200.20">
    <property type="entry name" value="Phosphorylase Kinase, domain 1"/>
    <property type="match status" value="1"/>
</dbReference>
<feature type="domain" description="Protein kinase" evidence="8">
    <location>
        <begin position="967"/>
        <end position="1232"/>
    </location>
</feature>
<feature type="compositionally biased region" description="Polar residues" evidence="7">
    <location>
        <begin position="482"/>
        <end position="492"/>
    </location>
</feature>
<evidence type="ECO:0000256" key="3">
    <source>
        <dbReference type="ARBA" id="ARBA00022741"/>
    </source>
</evidence>
<feature type="compositionally biased region" description="Polar residues" evidence="7">
    <location>
        <begin position="667"/>
        <end position="676"/>
    </location>
</feature>
<dbReference type="SUPFAM" id="SSF56112">
    <property type="entry name" value="Protein kinase-like (PK-like)"/>
    <property type="match status" value="1"/>
</dbReference>
<dbReference type="Pfam" id="PF00069">
    <property type="entry name" value="Pkinase"/>
    <property type="match status" value="1"/>
</dbReference>
<keyword evidence="1" id="KW-0723">Serine/threonine-protein kinase</keyword>
<feature type="compositionally biased region" description="Basic and acidic residues" evidence="7">
    <location>
        <begin position="468"/>
        <end position="481"/>
    </location>
</feature>
<feature type="region of interest" description="Disordered" evidence="7">
    <location>
        <begin position="352"/>
        <end position="372"/>
    </location>
</feature>
<dbReference type="InterPro" id="IPR008271">
    <property type="entry name" value="Ser/Thr_kinase_AS"/>
</dbReference>
<dbReference type="EMBL" id="CABIJS010000333">
    <property type="protein sequence ID" value="VUZ49375.1"/>
    <property type="molecule type" value="Genomic_DNA"/>
</dbReference>
<dbReference type="InterPro" id="IPR017441">
    <property type="entry name" value="Protein_kinase_ATP_BS"/>
</dbReference>